<feature type="transmembrane region" description="Helical" evidence="1">
    <location>
        <begin position="109"/>
        <end position="127"/>
    </location>
</feature>
<proteinExistence type="predicted"/>
<name>A0A412PAN4_9FIRM</name>
<evidence type="ECO:0000256" key="1">
    <source>
        <dbReference type="SAM" id="Phobius"/>
    </source>
</evidence>
<reference evidence="2 3" key="1">
    <citation type="submission" date="2018-08" db="EMBL/GenBank/DDBJ databases">
        <title>A genome reference for cultivated species of the human gut microbiota.</title>
        <authorList>
            <person name="Zou Y."/>
            <person name="Xue W."/>
            <person name="Luo G."/>
        </authorList>
    </citation>
    <scope>NUCLEOTIDE SEQUENCE [LARGE SCALE GENOMIC DNA]</scope>
    <source>
        <strain evidence="2 3">AF18-46</strain>
    </source>
</reference>
<feature type="transmembrane region" description="Helical" evidence="1">
    <location>
        <begin position="9"/>
        <end position="29"/>
    </location>
</feature>
<evidence type="ECO:0000313" key="2">
    <source>
        <dbReference type="EMBL" id="RGT53641.1"/>
    </source>
</evidence>
<dbReference type="Proteomes" id="UP000284731">
    <property type="component" value="Unassembled WGS sequence"/>
</dbReference>
<protein>
    <submittedName>
        <fullName evidence="2">Uncharacterized protein</fullName>
    </submittedName>
</protein>
<keyword evidence="1" id="KW-1133">Transmembrane helix</keyword>
<feature type="transmembrane region" description="Helical" evidence="1">
    <location>
        <begin position="81"/>
        <end position="103"/>
    </location>
</feature>
<accession>A0A412PAN4</accession>
<sequence length="188" mass="21467">MKKLSLNQIYFISEVILFPVVLFGTYFVLGAERSYSVLVDIMPYGSAYVVGLIYQSEYELKQLSLYPISRIERMVGRIKKICFALLASLITYVMCANFLHFFNLIDAEILVVSLLILFMLLEVFSYQMKSSKKLMAISIVLYFIVIGLGVITTDVLQLTIIALLVSVFCIFWMYRQSSNKNVSSLKAL</sequence>
<gene>
    <name evidence="2" type="ORF">DWX20_09385</name>
</gene>
<dbReference type="RefSeq" id="WP_118765313.1">
    <property type="nucleotide sequence ID" value="NZ_CABJCF010000005.1"/>
</dbReference>
<dbReference type="EMBL" id="QRWX01000005">
    <property type="protein sequence ID" value="RGT53641.1"/>
    <property type="molecule type" value="Genomic_DNA"/>
</dbReference>
<feature type="transmembrane region" description="Helical" evidence="1">
    <location>
        <begin position="41"/>
        <end position="60"/>
    </location>
</feature>
<feature type="transmembrane region" description="Helical" evidence="1">
    <location>
        <begin position="134"/>
        <end position="151"/>
    </location>
</feature>
<evidence type="ECO:0000313" key="3">
    <source>
        <dbReference type="Proteomes" id="UP000284731"/>
    </source>
</evidence>
<keyword evidence="1" id="KW-0472">Membrane</keyword>
<organism evidence="2 3">
    <name type="scientific">Solobacterium moorei</name>
    <dbReference type="NCBI Taxonomy" id="102148"/>
    <lineage>
        <taxon>Bacteria</taxon>
        <taxon>Bacillati</taxon>
        <taxon>Bacillota</taxon>
        <taxon>Erysipelotrichia</taxon>
        <taxon>Erysipelotrichales</taxon>
        <taxon>Erysipelotrichaceae</taxon>
        <taxon>Solobacterium</taxon>
    </lineage>
</organism>
<keyword evidence="1" id="KW-0812">Transmembrane</keyword>
<comment type="caution">
    <text evidence="2">The sequence shown here is derived from an EMBL/GenBank/DDBJ whole genome shotgun (WGS) entry which is preliminary data.</text>
</comment>
<dbReference type="AlphaFoldDB" id="A0A412PAN4"/>
<feature type="transmembrane region" description="Helical" evidence="1">
    <location>
        <begin position="157"/>
        <end position="174"/>
    </location>
</feature>